<dbReference type="Proteomes" id="UP001459277">
    <property type="component" value="Unassembled WGS sequence"/>
</dbReference>
<proteinExistence type="predicted"/>
<accession>A0AAW2BE85</accession>
<comment type="caution">
    <text evidence="1">The sequence shown here is derived from an EMBL/GenBank/DDBJ whole genome shotgun (WGS) entry which is preliminary data.</text>
</comment>
<evidence type="ECO:0000313" key="2">
    <source>
        <dbReference type="Proteomes" id="UP001459277"/>
    </source>
</evidence>
<name>A0AAW2BE85_9ROSI</name>
<protein>
    <submittedName>
        <fullName evidence="1">Uncharacterized protein</fullName>
    </submittedName>
</protein>
<gene>
    <name evidence="1" type="ORF">SO802_033856</name>
</gene>
<dbReference type="EMBL" id="JAZDWU010000012">
    <property type="protein sequence ID" value="KAK9984331.1"/>
    <property type="molecule type" value="Genomic_DNA"/>
</dbReference>
<dbReference type="AlphaFoldDB" id="A0AAW2BE85"/>
<sequence length="90" mass="10569">MLKGIWEILSPDIKNIVDEAGFQTFFQDLLNQDTHEYKDLQLLLGLSEWFWDTICIFHFPSVGEVMLTPYDFSVITGLRLGRERIKVNDF</sequence>
<evidence type="ECO:0000313" key="1">
    <source>
        <dbReference type="EMBL" id="KAK9984331.1"/>
    </source>
</evidence>
<reference evidence="1 2" key="1">
    <citation type="submission" date="2024-01" db="EMBL/GenBank/DDBJ databases">
        <title>A telomere-to-telomere, gap-free genome of sweet tea (Lithocarpus litseifolius).</title>
        <authorList>
            <person name="Zhou J."/>
        </authorList>
    </citation>
    <scope>NUCLEOTIDE SEQUENCE [LARGE SCALE GENOMIC DNA]</scope>
    <source>
        <strain evidence="1">Zhou-2022a</strain>
        <tissue evidence="1">Leaf</tissue>
    </source>
</reference>
<keyword evidence="2" id="KW-1185">Reference proteome</keyword>
<organism evidence="1 2">
    <name type="scientific">Lithocarpus litseifolius</name>
    <dbReference type="NCBI Taxonomy" id="425828"/>
    <lineage>
        <taxon>Eukaryota</taxon>
        <taxon>Viridiplantae</taxon>
        <taxon>Streptophyta</taxon>
        <taxon>Embryophyta</taxon>
        <taxon>Tracheophyta</taxon>
        <taxon>Spermatophyta</taxon>
        <taxon>Magnoliopsida</taxon>
        <taxon>eudicotyledons</taxon>
        <taxon>Gunneridae</taxon>
        <taxon>Pentapetalae</taxon>
        <taxon>rosids</taxon>
        <taxon>fabids</taxon>
        <taxon>Fagales</taxon>
        <taxon>Fagaceae</taxon>
        <taxon>Lithocarpus</taxon>
    </lineage>
</organism>